<protein>
    <submittedName>
        <fullName evidence="1">Uncharacterized protein</fullName>
    </submittedName>
</protein>
<accession>A0ABX7SG03</accession>
<dbReference type="Proteomes" id="UP000663942">
    <property type="component" value="Chromosome"/>
</dbReference>
<reference evidence="1 2" key="1">
    <citation type="submission" date="2020-09" db="EMBL/GenBank/DDBJ databases">
        <title>Brevundimonas sp. LVF1 isolated from an oligotrophic pond in Goettingen, Germany.</title>
        <authorList>
            <person name="Friedrich I."/>
            <person name="Klassen A."/>
            <person name="Neubauer H."/>
            <person name="Schneider D."/>
            <person name="Hertel R."/>
            <person name="Daniel R."/>
        </authorList>
    </citation>
    <scope>NUCLEOTIDE SEQUENCE [LARGE SCALE GENOMIC DNA]</scope>
    <source>
        <strain evidence="1 2">LVF1</strain>
    </source>
</reference>
<gene>
    <name evidence="1" type="ORF">IFE19_09920</name>
</gene>
<dbReference type="EMBL" id="CP062006">
    <property type="protein sequence ID" value="QTC86482.1"/>
    <property type="molecule type" value="Genomic_DNA"/>
</dbReference>
<dbReference type="RefSeq" id="WP_207821887.1">
    <property type="nucleotide sequence ID" value="NZ_CP062006.1"/>
</dbReference>
<sequence>MVYFCLIETGGPTASHLEVLEAECAQTATSEARQLMARHASAVMVHVIHGDETVASIPAAIATAGFDGADGSGSGV</sequence>
<keyword evidence="2" id="KW-1185">Reference proteome</keyword>
<evidence type="ECO:0000313" key="1">
    <source>
        <dbReference type="EMBL" id="QTC86482.1"/>
    </source>
</evidence>
<proteinExistence type="predicted"/>
<organism evidence="1 2">
    <name type="scientific">Brevundimonas pondensis</name>
    <dbReference type="NCBI Taxonomy" id="2774189"/>
    <lineage>
        <taxon>Bacteria</taxon>
        <taxon>Pseudomonadati</taxon>
        <taxon>Pseudomonadota</taxon>
        <taxon>Alphaproteobacteria</taxon>
        <taxon>Caulobacterales</taxon>
        <taxon>Caulobacteraceae</taxon>
        <taxon>Brevundimonas</taxon>
    </lineage>
</organism>
<name>A0ABX7SG03_9CAUL</name>
<evidence type="ECO:0000313" key="2">
    <source>
        <dbReference type="Proteomes" id="UP000663942"/>
    </source>
</evidence>